<name>A0A671XXV2_SPAAU</name>
<proteinExistence type="predicted"/>
<dbReference type="Ensembl" id="ENSSAUT00010058577.1">
    <property type="protein sequence ID" value="ENSSAUP00010055755.1"/>
    <property type="gene ID" value="ENSSAUG00010022917.1"/>
</dbReference>
<dbReference type="Proteomes" id="UP000472265">
    <property type="component" value="Chromosome 7"/>
</dbReference>
<evidence type="ECO:0000256" key="1">
    <source>
        <dbReference type="SAM" id="MobiDB-lite"/>
    </source>
</evidence>
<dbReference type="InParanoid" id="A0A671XXV2"/>
<protein>
    <submittedName>
        <fullName evidence="2">Uncharacterized protein</fullName>
    </submittedName>
</protein>
<feature type="region of interest" description="Disordered" evidence="1">
    <location>
        <begin position="38"/>
        <end position="73"/>
    </location>
</feature>
<sequence length="99" mass="10551">ELLNVASRCDDQQFHSLSPTAGAYITGDQLIKLKLQDHPLPPSLPPRMKTTPTAFTPSTKLQKGPSLNATSGLPPSKLGCSSVLLAEVQTEGSHVSWKS</sequence>
<keyword evidence="3" id="KW-1185">Reference proteome</keyword>
<evidence type="ECO:0000313" key="3">
    <source>
        <dbReference type="Proteomes" id="UP000472265"/>
    </source>
</evidence>
<reference evidence="2" key="1">
    <citation type="submission" date="2021-04" db="EMBL/GenBank/DDBJ databases">
        <authorList>
            <consortium name="Wellcome Sanger Institute Data Sharing"/>
        </authorList>
    </citation>
    <scope>NUCLEOTIDE SEQUENCE [LARGE SCALE GENOMIC DNA]</scope>
</reference>
<feature type="compositionally biased region" description="Polar residues" evidence="1">
    <location>
        <begin position="50"/>
        <end position="73"/>
    </location>
</feature>
<reference evidence="2" key="3">
    <citation type="submission" date="2025-09" db="UniProtKB">
        <authorList>
            <consortium name="Ensembl"/>
        </authorList>
    </citation>
    <scope>IDENTIFICATION</scope>
</reference>
<evidence type="ECO:0000313" key="2">
    <source>
        <dbReference type="Ensembl" id="ENSSAUP00010055755.1"/>
    </source>
</evidence>
<dbReference type="AlphaFoldDB" id="A0A671XXV2"/>
<organism evidence="2 3">
    <name type="scientific">Sparus aurata</name>
    <name type="common">Gilthead sea bream</name>
    <dbReference type="NCBI Taxonomy" id="8175"/>
    <lineage>
        <taxon>Eukaryota</taxon>
        <taxon>Metazoa</taxon>
        <taxon>Chordata</taxon>
        <taxon>Craniata</taxon>
        <taxon>Vertebrata</taxon>
        <taxon>Euteleostomi</taxon>
        <taxon>Actinopterygii</taxon>
        <taxon>Neopterygii</taxon>
        <taxon>Teleostei</taxon>
        <taxon>Neoteleostei</taxon>
        <taxon>Acanthomorphata</taxon>
        <taxon>Eupercaria</taxon>
        <taxon>Spariformes</taxon>
        <taxon>Sparidae</taxon>
        <taxon>Sparus</taxon>
    </lineage>
</organism>
<reference evidence="2" key="2">
    <citation type="submission" date="2025-08" db="UniProtKB">
        <authorList>
            <consortium name="Ensembl"/>
        </authorList>
    </citation>
    <scope>IDENTIFICATION</scope>
</reference>
<accession>A0A671XXV2</accession>